<dbReference type="InterPro" id="IPR050077">
    <property type="entry name" value="LexA_repressor"/>
</dbReference>
<name>A0A1X9YZ63_9BACT</name>
<dbReference type="GO" id="GO:0006281">
    <property type="term" value="P:DNA repair"/>
    <property type="evidence" value="ECO:0007669"/>
    <property type="project" value="UniProtKB-KW"/>
</dbReference>
<keyword evidence="5" id="KW-0234">DNA repair</keyword>
<dbReference type="EMBL" id="CP021236">
    <property type="protein sequence ID" value="ARS38071.1"/>
    <property type="molecule type" value="Genomic_DNA"/>
</dbReference>
<dbReference type="PANTHER" id="PTHR33516:SF2">
    <property type="entry name" value="LEXA REPRESSOR-RELATED"/>
    <property type="match status" value="1"/>
</dbReference>
<dbReference type="InterPro" id="IPR015927">
    <property type="entry name" value="Peptidase_S24_S26A/B/C"/>
</dbReference>
<dbReference type="InterPro" id="IPR036286">
    <property type="entry name" value="LexA/Signal_pep-like_sf"/>
</dbReference>
<evidence type="ECO:0000313" key="9">
    <source>
        <dbReference type="EMBL" id="ARS38071.1"/>
    </source>
</evidence>
<dbReference type="GO" id="GO:0006355">
    <property type="term" value="P:regulation of DNA-templated transcription"/>
    <property type="evidence" value="ECO:0007669"/>
    <property type="project" value="InterPro"/>
</dbReference>
<evidence type="ECO:0000256" key="6">
    <source>
        <dbReference type="ARBA" id="ARBA00023236"/>
    </source>
</evidence>
<evidence type="ECO:0000256" key="4">
    <source>
        <dbReference type="ARBA" id="ARBA00022813"/>
    </source>
</evidence>
<comment type="similarity">
    <text evidence="1 7">Belongs to the peptidase S24 family.</text>
</comment>
<protein>
    <submittedName>
        <fullName evidence="9">DNA polymerase V</fullName>
    </submittedName>
</protein>
<dbReference type="GO" id="GO:0003677">
    <property type="term" value="F:DNA binding"/>
    <property type="evidence" value="ECO:0007669"/>
    <property type="project" value="InterPro"/>
</dbReference>
<evidence type="ECO:0000259" key="8">
    <source>
        <dbReference type="Pfam" id="PF00717"/>
    </source>
</evidence>
<dbReference type="InterPro" id="IPR006197">
    <property type="entry name" value="Peptidase_S24_LexA"/>
</dbReference>
<evidence type="ECO:0000313" key="10">
    <source>
        <dbReference type="Proteomes" id="UP000266292"/>
    </source>
</evidence>
<dbReference type="STRING" id="709015.GCA_000472485_00050"/>
<dbReference type="InterPro" id="IPR039418">
    <property type="entry name" value="LexA-like"/>
</dbReference>
<dbReference type="NCBIfam" id="NF007621">
    <property type="entry name" value="PRK10276.1"/>
    <property type="match status" value="1"/>
</dbReference>
<reference evidence="10" key="1">
    <citation type="submission" date="2017-05" db="EMBL/GenBank/DDBJ databases">
        <authorList>
            <person name="Ray J."/>
            <person name="Price M."/>
            <person name="Deutschbauer A."/>
        </authorList>
    </citation>
    <scope>NUCLEOTIDE SEQUENCE [LARGE SCALE GENOMIC DNA]</scope>
    <source>
        <strain evidence="10">DSM 19842</strain>
        <plasmid evidence="10">unnamed</plasmid>
    </source>
</reference>
<keyword evidence="10" id="KW-1185">Reference proteome</keyword>
<dbReference type="SUPFAM" id="SSF51306">
    <property type="entry name" value="LexA/Signal peptidase"/>
    <property type="match status" value="1"/>
</dbReference>
<evidence type="ECO:0000256" key="3">
    <source>
        <dbReference type="ARBA" id="ARBA00022801"/>
    </source>
</evidence>
<dbReference type="Proteomes" id="UP000266292">
    <property type="component" value="Plasmid unnamed"/>
</dbReference>
<dbReference type="PANTHER" id="PTHR33516">
    <property type="entry name" value="LEXA REPRESSOR"/>
    <property type="match status" value="1"/>
</dbReference>
<keyword evidence="2" id="KW-0227">DNA damage</keyword>
<keyword evidence="4 7" id="KW-0068">Autocatalytic cleavage</keyword>
<accession>A0A1X9YZ63</accession>
<dbReference type="GO" id="GO:0016787">
    <property type="term" value="F:hydrolase activity"/>
    <property type="evidence" value="ECO:0007669"/>
    <property type="project" value="UniProtKB-KW"/>
</dbReference>
<dbReference type="AlphaFoldDB" id="A0A1X9YZ63"/>
<feature type="domain" description="Peptidase S24/S26A/S26B/S26C" evidence="8">
    <location>
        <begin position="26"/>
        <end position="142"/>
    </location>
</feature>
<organism evidence="9 10">
    <name type="scientific">Pontibacter actiniarum</name>
    <dbReference type="NCBI Taxonomy" id="323450"/>
    <lineage>
        <taxon>Bacteria</taxon>
        <taxon>Pseudomonadati</taxon>
        <taxon>Bacteroidota</taxon>
        <taxon>Cytophagia</taxon>
        <taxon>Cytophagales</taxon>
        <taxon>Hymenobacteraceae</taxon>
        <taxon>Pontibacter</taxon>
    </lineage>
</organism>
<geneLocation type="plasmid" evidence="9 10">
    <name>unnamed</name>
</geneLocation>
<dbReference type="PRINTS" id="PR00726">
    <property type="entry name" value="LEXASERPTASE"/>
</dbReference>
<dbReference type="GO" id="GO:0009432">
    <property type="term" value="P:SOS response"/>
    <property type="evidence" value="ECO:0007669"/>
    <property type="project" value="UniProtKB-KW"/>
</dbReference>
<keyword evidence="3 7" id="KW-0378">Hydrolase</keyword>
<dbReference type="RefSeq" id="WP_025603823.1">
    <property type="nucleotide sequence ID" value="NZ_CP021236.1"/>
</dbReference>
<gene>
    <name evidence="9" type="ORF">CA264_21215</name>
</gene>
<dbReference type="Gene3D" id="2.10.109.10">
    <property type="entry name" value="Umud Fragment, subunit A"/>
    <property type="match status" value="1"/>
</dbReference>
<dbReference type="OrthoDB" id="9787787at2"/>
<evidence type="ECO:0000256" key="2">
    <source>
        <dbReference type="ARBA" id="ARBA00022763"/>
    </source>
</evidence>
<dbReference type="KEGG" id="pact:CA264_21215"/>
<sequence length="151" mass="16942">MNKEILLPSETVSFVLLGRDTETKCPLFAARVPAGFPSPAEEHIEDRISLSSYLNGHPDATFYVQLEGDSMIDYNLLEGDLLVVDRSLHVRSGDIVLANVNSEYTVKKLEITETGVRLLPGNKKYNPVEITEDLEFLVWGVVRGIARRIRQ</sequence>
<proteinExistence type="inferred from homology"/>
<dbReference type="CDD" id="cd06529">
    <property type="entry name" value="S24_LexA-like"/>
    <property type="match status" value="1"/>
</dbReference>
<keyword evidence="9" id="KW-0614">Plasmid</keyword>
<evidence type="ECO:0000256" key="1">
    <source>
        <dbReference type="ARBA" id="ARBA00007484"/>
    </source>
</evidence>
<evidence type="ECO:0000256" key="5">
    <source>
        <dbReference type="ARBA" id="ARBA00023204"/>
    </source>
</evidence>
<evidence type="ECO:0000256" key="7">
    <source>
        <dbReference type="RuleBase" id="RU003991"/>
    </source>
</evidence>
<dbReference type="Pfam" id="PF00717">
    <property type="entry name" value="Peptidase_S24"/>
    <property type="match status" value="1"/>
</dbReference>
<keyword evidence="6" id="KW-0742">SOS response</keyword>